<dbReference type="STRING" id="79883.GCA_001636495_02105"/>
<dbReference type="Gene3D" id="3.30.530.20">
    <property type="match status" value="1"/>
</dbReference>
<dbReference type="AlphaFoldDB" id="A0A5D4SZI6"/>
<organism evidence="1 2">
    <name type="scientific">Sutcliffiella horikoshii</name>
    <dbReference type="NCBI Taxonomy" id="79883"/>
    <lineage>
        <taxon>Bacteria</taxon>
        <taxon>Bacillati</taxon>
        <taxon>Bacillota</taxon>
        <taxon>Bacilli</taxon>
        <taxon>Bacillales</taxon>
        <taxon>Bacillaceae</taxon>
        <taxon>Sutcliffiella</taxon>
    </lineage>
</organism>
<dbReference type="CDD" id="cd07820">
    <property type="entry name" value="SRPBCC_3"/>
    <property type="match status" value="1"/>
</dbReference>
<dbReference type="Proteomes" id="UP000322524">
    <property type="component" value="Unassembled WGS sequence"/>
</dbReference>
<reference evidence="1 2" key="1">
    <citation type="submission" date="2019-08" db="EMBL/GenBank/DDBJ databases">
        <title>Bacillus genomes from the desert of Cuatro Cienegas, Coahuila.</title>
        <authorList>
            <person name="Olmedo-Alvarez G."/>
        </authorList>
    </citation>
    <scope>NUCLEOTIDE SEQUENCE [LARGE SCALE GENOMIC DNA]</scope>
    <source>
        <strain evidence="1 2">CH28_1T</strain>
    </source>
</reference>
<dbReference type="RefSeq" id="WP_148988103.1">
    <property type="nucleotide sequence ID" value="NZ_VTEV01000004.1"/>
</dbReference>
<dbReference type="OrthoDB" id="9801773at2"/>
<sequence>MPLIEHRQFIKAPVEICFNLARNVDIHTQTTSKTKERAAAGVTEGLLEQGDTVTWEAIHLGIKQRLTAKVTLMEHPHKFVDVMVKGAFHSFTHTHHFLEADGGTLMIDQFQYQSPFGIIGIAADKLFLERYMRKFIVSRAAELKKIAEKLNQH</sequence>
<evidence type="ECO:0000313" key="1">
    <source>
        <dbReference type="EMBL" id="TYS68121.1"/>
    </source>
</evidence>
<dbReference type="SUPFAM" id="SSF55961">
    <property type="entry name" value="Bet v1-like"/>
    <property type="match status" value="1"/>
</dbReference>
<dbReference type="InterPro" id="IPR023393">
    <property type="entry name" value="START-like_dom_sf"/>
</dbReference>
<dbReference type="EMBL" id="VTEV01000004">
    <property type="protein sequence ID" value="TYS68121.1"/>
    <property type="molecule type" value="Genomic_DNA"/>
</dbReference>
<gene>
    <name evidence="1" type="ORF">FZC76_10250</name>
</gene>
<evidence type="ECO:0000313" key="2">
    <source>
        <dbReference type="Proteomes" id="UP000322524"/>
    </source>
</evidence>
<proteinExistence type="predicted"/>
<name>A0A5D4SZI6_9BACI</name>
<protein>
    <submittedName>
        <fullName evidence="1">SRPBCC family protein</fullName>
    </submittedName>
</protein>
<comment type="caution">
    <text evidence="1">The sequence shown here is derived from an EMBL/GenBank/DDBJ whole genome shotgun (WGS) entry which is preliminary data.</text>
</comment>
<accession>A0A5D4SZI6</accession>